<protein>
    <submittedName>
        <fullName evidence="3">Glucose 1-dehydrogenase</fullName>
        <ecNumber evidence="3">1.1.1.47</ecNumber>
    </submittedName>
</protein>
<dbReference type="SUPFAM" id="SSF51735">
    <property type="entry name" value="NAD(P)-binding Rossmann-fold domains"/>
    <property type="match status" value="1"/>
</dbReference>
<reference evidence="3 4" key="1">
    <citation type="submission" date="2020-03" db="EMBL/GenBank/DDBJ databases">
        <title>WGS of the type strain of Planosporangium spp.</title>
        <authorList>
            <person name="Thawai C."/>
        </authorList>
    </citation>
    <scope>NUCLEOTIDE SEQUENCE [LARGE SCALE GENOMIC DNA]</scope>
    <source>
        <strain evidence="3 4">TBRC 5610</strain>
    </source>
</reference>
<proteinExistence type="inferred from homology"/>
<dbReference type="EC" id="1.1.1.47" evidence="3"/>
<evidence type="ECO:0000313" key="3">
    <source>
        <dbReference type="EMBL" id="NJC70028.1"/>
    </source>
</evidence>
<comment type="caution">
    <text evidence="3">The sequence shown here is derived from an EMBL/GenBank/DDBJ whole genome shotgun (WGS) entry which is preliminary data.</text>
</comment>
<dbReference type="PANTHER" id="PTHR43639">
    <property type="entry name" value="OXIDOREDUCTASE, SHORT-CHAIN DEHYDROGENASE/REDUCTASE FAMILY (AFU_ORTHOLOGUE AFUA_5G02870)"/>
    <property type="match status" value="1"/>
</dbReference>
<evidence type="ECO:0000256" key="2">
    <source>
        <dbReference type="ARBA" id="ARBA00023002"/>
    </source>
</evidence>
<dbReference type="CDD" id="cd05233">
    <property type="entry name" value="SDR_c"/>
    <property type="match status" value="1"/>
</dbReference>
<gene>
    <name evidence="3" type="ORF">HC031_09945</name>
</gene>
<organism evidence="3 4">
    <name type="scientific">Planosporangium thailandense</name>
    <dbReference type="NCBI Taxonomy" id="765197"/>
    <lineage>
        <taxon>Bacteria</taxon>
        <taxon>Bacillati</taxon>
        <taxon>Actinomycetota</taxon>
        <taxon>Actinomycetes</taxon>
        <taxon>Micromonosporales</taxon>
        <taxon>Micromonosporaceae</taxon>
        <taxon>Planosporangium</taxon>
    </lineage>
</organism>
<evidence type="ECO:0000256" key="1">
    <source>
        <dbReference type="ARBA" id="ARBA00006484"/>
    </source>
</evidence>
<dbReference type="PANTHER" id="PTHR43639:SF1">
    <property type="entry name" value="SHORT-CHAIN DEHYDROGENASE_REDUCTASE FAMILY PROTEIN"/>
    <property type="match status" value="1"/>
</dbReference>
<dbReference type="Proteomes" id="UP000722989">
    <property type="component" value="Unassembled WGS sequence"/>
</dbReference>
<dbReference type="Gene3D" id="3.40.50.720">
    <property type="entry name" value="NAD(P)-binding Rossmann-like Domain"/>
    <property type="match status" value="1"/>
</dbReference>
<dbReference type="PRINTS" id="PR00080">
    <property type="entry name" value="SDRFAMILY"/>
</dbReference>
<sequence>MTKAEQGKGAVIVTGASRGIGAAIAEKLAEDGYGVVVNYAADADGAESVVSAIRGHGGRAVAMRADVTAPDDVADLFDRAQQEMGPLAALVNNAGTTGEQARIDEQDADKLARLMQINVVGPMVCAKHAVQAMSTARGGHGGSIVNIASIGAQAPPGISGFVPYEAAKGAVVSFSRGLSNEVAPEGIRVNSVSPGVIDTDMAAATPGANEAATSSPLGRAGRPNEIAEAVSWLISPAASYVTGTDITVSGGL</sequence>
<dbReference type="GO" id="GO:0047936">
    <property type="term" value="F:glucose 1-dehydrogenase [NAD(P)+] activity"/>
    <property type="evidence" value="ECO:0007669"/>
    <property type="project" value="UniProtKB-EC"/>
</dbReference>
<dbReference type="NCBIfam" id="NF005559">
    <property type="entry name" value="PRK07231.1"/>
    <property type="match status" value="1"/>
</dbReference>
<keyword evidence="2 3" id="KW-0560">Oxidoreductase</keyword>
<dbReference type="PRINTS" id="PR00081">
    <property type="entry name" value="GDHRDH"/>
</dbReference>
<evidence type="ECO:0000313" key="4">
    <source>
        <dbReference type="Proteomes" id="UP000722989"/>
    </source>
</evidence>
<name>A0ABX0XXV8_9ACTN</name>
<keyword evidence="4" id="KW-1185">Reference proteome</keyword>
<accession>A0ABX0XXV8</accession>
<dbReference type="RefSeq" id="WP_167924940.1">
    <property type="nucleotide sequence ID" value="NZ_JAATVY010000005.1"/>
</dbReference>
<dbReference type="InterPro" id="IPR002347">
    <property type="entry name" value="SDR_fam"/>
</dbReference>
<comment type="similarity">
    <text evidence="1">Belongs to the short-chain dehydrogenases/reductases (SDR) family.</text>
</comment>
<dbReference type="InterPro" id="IPR036291">
    <property type="entry name" value="NAD(P)-bd_dom_sf"/>
</dbReference>
<dbReference type="Pfam" id="PF13561">
    <property type="entry name" value="adh_short_C2"/>
    <property type="match status" value="1"/>
</dbReference>
<dbReference type="EMBL" id="JAATVY010000005">
    <property type="protein sequence ID" value="NJC70028.1"/>
    <property type="molecule type" value="Genomic_DNA"/>
</dbReference>